<protein>
    <submittedName>
        <fullName evidence="3">Endo alpha-1,4 polygalactosaminidase</fullName>
    </submittedName>
</protein>
<accession>A0A8J3Z485</accession>
<sequence>MRPHHHARKLLAAGVALVATATLLGPVPAGAGDVRAAAVWQPTPGTTWQWEIVGQVREPFLDVTMYDIDLTDAVPATTVVPVPGFGSVTWPAGENAGIVDRLHAAGKVVVCYLDTGAWESYEPDAALFPGTPGWRSGDPATDVILRTTGWDEEYWLDIRRSQWGRFAPILWARFDLAKSIGCDGVEPDQNNPYGNNPGPQIPLADEKAWYLEVAAQAHARGLSVGMKNGVEVTDDDTAAAFDWNLNEECFFYEECDDLNAFGDAGKAVFQTEYTVDWVERNPAYANPATLAASGEFCADARRRGYSTLVKNEVPDAVFVTC</sequence>
<dbReference type="EMBL" id="BOPG01000030">
    <property type="protein sequence ID" value="GIJ57241.1"/>
    <property type="molecule type" value="Genomic_DNA"/>
</dbReference>
<feature type="chain" id="PRO_5035178559" evidence="1">
    <location>
        <begin position="32"/>
        <end position="321"/>
    </location>
</feature>
<dbReference type="Gene3D" id="3.20.20.70">
    <property type="entry name" value="Aldolase class I"/>
    <property type="match status" value="1"/>
</dbReference>
<feature type="signal peptide" evidence="1">
    <location>
        <begin position="1"/>
        <end position="31"/>
    </location>
</feature>
<keyword evidence="4" id="KW-1185">Reference proteome</keyword>
<evidence type="ECO:0000256" key="1">
    <source>
        <dbReference type="SAM" id="SignalP"/>
    </source>
</evidence>
<dbReference type="InterPro" id="IPR004352">
    <property type="entry name" value="GH114_TIM-barrel"/>
</dbReference>
<reference evidence="3" key="1">
    <citation type="submission" date="2021-01" db="EMBL/GenBank/DDBJ databases">
        <title>Whole genome shotgun sequence of Virgisporangium aurantiacum NBRC 16421.</title>
        <authorList>
            <person name="Komaki H."/>
            <person name="Tamura T."/>
        </authorList>
    </citation>
    <scope>NUCLEOTIDE SEQUENCE</scope>
    <source>
        <strain evidence="3">NBRC 16421</strain>
    </source>
</reference>
<dbReference type="PANTHER" id="PTHR35273">
    <property type="entry name" value="ALPHA-1,4 POLYGALACTOSAMINIDASE, PUTATIVE (AFU_ORTHOLOGUE AFUA_3G07890)-RELATED"/>
    <property type="match status" value="1"/>
</dbReference>
<gene>
    <name evidence="3" type="ORF">Vau01_047570</name>
</gene>
<dbReference type="PANTHER" id="PTHR35273:SF2">
    <property type="entry name" value="ALPHA-GALACTOSIDASE"/>
    <property type="match status" value="1"/>
</dbReference>
<evidence type="ECO:0000313" key="3">
    <source>
        <dbReference type="EMBL" id="GIJ57241.1"/>
    </source>
</evidence>
<dbReference type="Pfam" id="PF03537">
    <property type="entry name" value="Glyco_hydro_114"/>
    <property type="match status" value="1"/>
</dbReference>
<dbReference type="InterPro" id="IPR013785">
    <property type="entry name" value="Aldolase_TIM"/>
</dbReference>
<feature type="domain" description="Glycoside-hydrolase family GH114 TIM-barrel" evidence="2">
    <location>
        <begin position="47"/>
        <end position="311"/>
    </location>
</feature>
<dbReference type="SUPFAM" id="SSF51445">
    <property type="entry name" value="(Trans)glycosidases"/>
    <property type="match status" value="1"/>
</dbReference>
<dbReference type="RefSeq" id="WP_203996430.1">
    <property type="nucleotide sequence ID" value="NZ_BOPG01000030.1"/>
</dbReference>
<name>A0A8J3Z485_9ACTN</name>
<dbReference type="AlphaFoldDB" id="A0A8J3Z485"/>
<evidence type="ECO:0000313" key="4">
    <source>
        <dbReference type="Proteomes" id="UP000612585"/>
    </source>
</evidence>
<evidence type="ECO:0000259" key="2">
    <source>
        <dbReference type="Pfam" id="PF03537"/>
    </source>
</evidence>
<proteinExistence type="predicted"/>
<comment type="caution">
    <text evidence="3">The sequence shown here is derived from an EMBL/GenBank/DDBJ whole genome shotgun (WGS) entry which is preliminary data.</text>
</comment>
<dbReference type="Proteomes" id="UP000612585">
    <property type="component" value="Unassembled WGS sequence"/>
</dbReference>
<dbReference type="InterPro" id="IPR017853">
    <property type="entry name" value="GH"/>
</dbReference>
<organism evidence="3 4">
    <name type="scientific">Virgisporangium aurantiacum</name>
    <dbReference type="NCBI Taxonomy" id="175570"/>
    <lineage>
        <taxon>Bacteria</taxon>
        <taxon>Bacillati</taxon>
        <taxon>Actinomycetota</taxon>
        <taxon>Actinomycetes</taxon>
        <taxon>Micromonosporales</taxon>
        <taxon>Micromonosporaceae</taxon>
        <taxon>Virgisporangium</taxon>
    </lineage>
</organism>
<keyword evidence="1" id="KW-0732">Signal</keyword>